<reference evidence="3" key="1">
    <citation type="submission" date="2022-06" db="EMBL/GenBank/DDBJ databases">
        <title>Uncovering the hologenomic basis of an extraordinary plant invasion.</title>
        <authorList>
            <person name="Bieker V.C."/>
            <person name="Martin M.D."/>
            <person name="Gilbert T."/>
            <person name="Hodgins K."/>
            <person name="Battlay P."/>
            <person name="Petersen B."/>
            <person name="Wilson J."/>
        </authorList>
    </citation>
    <scope>NUCLEOTIDE SEQUENCE</scope>
    <source>
        <strain evidence="3">AA19_3_7</strain>
        <tissue evidence="3">Leaf</tissue>
    </source>
</reference>
<evidence type="ECO:0000259" key="2">
    <source>
        <dbReference type="Pfam" id="PF14303"/>
    </source>
</evidence>
<organism evidence="3 4">
    <name type="scientific">Ambrosia artemisiifolia</name>
    <name type="common">Common ragweed</name>
    <dbReference type="NCBI Taxonomy" id="4212"/>
    <lineage>
        <taxon>Eukaryota</taxon>
        <taxon>Viridiplantae</taxon>
        <taxon>Streptophyta</taxon>
        <taxon>Embryophyta</taxon>
        <taxon>Tracheophyta</taxon>
        <taxon>Spermatophyta</taxon>
        <taxon>Magnoliopsida</taxon>
        <taxon>eudicotyledons</taxon>
        <taxon>Gunneridae</taxon>
        <taxon>Pentapetalae</taxon>
        <taxon>asterids</taxon>
        <taxon>campanulids</taxon>
        <taxon>Asterales</taxon>
        <taxon>Asteraceae</taxon>
        <taxon>Asteroideae</taxon>
        <taxon>Heliantheae alliance</taxon>
        <taxon>Heliantheae</taxon>
        <taxon>Ambrosia</taxon>
    </lineage>
</organism>
<comment type="caution">
    <text evidence="3">The sequence shown here is derived from an EMBL/GenBank/DDBJ whole genome shotgun (WGS) entry which is preliminary data.</text>
</comment>
<dbReference type="EMBL" id="JAMZMK010009368">
    <property type="protein sequence ID" value="KAI7736110.1"/>
    <property type="molecule type" value="Genomic_DNA"/>
</dbReference>
<proteinExistence type="predicted"/>
<feature type="domain" description="No apical meristem-associated C-terminal" evidence="2">
    <location>
        <begin position="134"/>
        <end position="245"/>
    </location>
</feature>
<gene>
    <name evidence="3" type="ORF">M8C21_011827</name>
</gene>
<evidence type="ECO:0000313" key="4">
    <source>
        <dbReference type="Proteomes" id="UP001206925"/>
    </source>
</evidence>
<dbReference type="PANTHER" id="PTHR45125">
    <property type="entry name" value="F21J9.4-RELATED"/>
    <property type="match status" value="1"/>
</dbReference>
<evidence type="ECO:0000313" key="3">
    <source>
        <dbReference type="EMBL" id="KAI7736110.1"/>
    </source>
</evidence>
<dbReference type="PANTHER" id="PTHR45125:SF3">
    <property type="entry name" value="NO-APICAL-MERISTEM-ASSOCIATED CARBOXY-TERMINAL DOMAIN PROTEIN"/>
    <property type="match status" value="1"/>
</dbReference>
<dbReference type="Proteomes" id="UP001206925">
    <property type="component" value="Unassembled WGS sequence"/>
</dbReference>
<feature type="region of interest" description="Disordered" evidence="1">
    <location>
        <begin position="156"/>
        <end position="213"/>
    </location>
</feature>
<sequence length="254" mass="29029">MMICDLLSGNSIVSLDDSPPLPPNPLSGNSIVSLNDSPPLPLNPTRALMPFKEPIRSILNFGIKYLSTFTKYKETSTERTVKSLSHRWSCIQKATSSFCSCLGQVEGLNQSGMTHQDKFEKAKILYQSIEKCNFQFEHCWNLLKDQPKWISHATKDVPKERKTVAPSPSPSPSPTTTPSPTRNVIENEVIELDRPMGRKAEKKKRKAQGRQAEDIIQIRKMKYTLLEESRVQEKEFYRLKAEKIEYDRKADQED</sequence>
<feature type="compositionally biased region" description="Pro residues" evidence="1">
    <location>
        <begin position="167"/>
        <end position="177"/>
    </location>
</feature>
<accession>A0AAD5C6W5</accession>
<dbReference type="InterPro" id="IPR029466">
    <property type="entry name" value="NAM-associated_C"/>
</dbReference>
<dbReference type="Pfam" id="PF14303">
    <property type="entry name" value="NAM-associated"/>
    <property type="match status" value="1"/>
</dbReference>
<protein>
    <recommendedName>
        <fullName evidence="2">No apical meristem-associated C-terminal domain-containing protein</fullName>
    </recommendedName>
</protein>
<evidence type="ECO:0000256" key="1">
    <source>
        <dbReference type="SAM" id="MobiDB-lite"/>
    </source>
</evidence>
<dbReference type="AlphaFoldDB" id="A0AAD5C6W5"/>
<name>A0AAD5C6W5_AMBAR</name>
<keyword evidence="4" id="KW-1185">Reference proteome</keyword>